<evidence type="ECO:0000313" key="3">
    <source>
        <dbReference type="Proteomes" id="UP000664218"/>
    </source>
</evidence>
<evidence type="ECO:0000313" key="2">
    <source>
        <dbReference type="EMBL" id="MBO1264456.1"/>
    </source>
</evidence>
<comment type="caution">
    <text evidence="2">The sequence shown here is derived from an EMBL/GenBank/DDBJ whole genome shotgun (WGS) entry which is preliminary data.</text>
</comment>
<proteinExistence type="predicted"/>
<gene>
    <name evidence="2" type="ORF">J3A84_05295</name>
</gene>
<evidence type="ECO:0000256" key="1">
    <source>
        <dbReference type="SAM" id="Coils"/>
    </source>
</evidence>
<dbReference type="RefSeq" id="WP_207598967.1">
    <property type="nucleotide sequence ID" value="NZ_JAFNJU010000003.1"/>
</dbReference>
<dbReference type="AlphaFoldDB" id="A0A939H7A7"/>
<reference evidence="2" key="1">
    <citation type="submission" date="2021-03" db="EMBL/GenBank/DDBJ databases">
        <title>Proteiniclasticum marinus sp. nov., isolated from tidal flat sediment.</title>
        <authorList>
            <person name="Namirimu T."/>
            <person name="Yang J.-A."/>
            <person name="Yang S.-H."/>
            <person name="Kim Y.-J."/>
            <person name="Kwon K.K."/>
        </authorList>
    </citation>
    <scope>NUCLEOTIDE SEQUENCE</scope>
    <source>
        <strain evidence="2">SCR006</strain>
    </source>
</reference>
<organism evidence="2 3">
    <name type="scientific">Proteiniclasticum aestuarii</name>
    <dbReference type="NCBI Taxonomy" id="2817862"/>
    <lineage>
        <taxon>Bacteria</taxon>
        <taxon>Bacillati</taxon>
        <taxon>Bacillota</taxon>
        <taxon>Clostridia</taxon>
        <taxon>Eubacteriales</taxon>
        <taxon>Clostridiaceae</taxon>
        <taxon>Proteiniclasticum</taxon>
    </lineage>
</organism>
<keyword evidence="3" id="KW-1185">Reference proteome</keyword>
<accession>A0A939H7A7</accession>
<sequence length="225" mass="26305">MRLGKKDDSAMIQEDKKVKEAAKLKLTFEEVVSGKDPVFQELLDKYNQEVKRAKHVRENLSKRSDEIKIAIHENKTKDNKDVDLSDVSKVLSHDSMLDPHQARKLKRLSKKSYANDKNVLVARYNILTYIKQYLEDYDKRNVAMYDELRKTMESNRKHEKELETRIEEHEQVFGKLSSRIDMQVCMSHYSPIREIEQRPKTKVLGGKTLSAIKLSLSILENSINK</sequence>
<name>A0A939H7A7_9CLOT</name>
<dbReference type="EMBL" id="JAFNJU010000003">
    <property type="protein sequence ID" value="MBO1264456.1"/>
    <property type="molecule type" value="Genomic_DNA"/>
</dbReference>
<dbReference type="Proteomes" id="UP000664218">
    <property type="component" value="Unassembled WGS sequence"/>
</dbReference>
<feature type="coiled-coil region" evidence="1">
    <location>
        <begin position="145"/>
        <end position="172"/>
    </location>
</feature>
<protein>
    <submittedName>
        <fullName evidence="2">Uncharacterized protein</fullName>
    </submittedName>
</protein>
<keyword evidence="1" id="KW-0175">Coiled coil</keyword>